<dbReference type="HOGENOM" id="CLU_2749998_0_0_4"/>
<dbReference type="OrthoDB" id="9107021at2"/>
<dbReference type="AlphaFoldDB" id="B2JCY3"/>
<dbReference type="STRING" id="391038.Bphy_1860"/>
<dbReference type="RefSeq" id="WP_012401249.1">
    <property type="nucleotide sequence ID" value="NC_010622.1"/>
</dbReference>
<dbReference type="EMBL" id="CP001043">
    <property type="protein sequence ID" value="ACC71039.1"/>
    <property type="molecule type" value="Genomic_DNA"/>
</dbReference>
<evidence type="ECO:0008006" key="3">
    <source>
        <dbReference type="Google" id="ProtNLM"/>
    </source>
</evidence>
<sequence>MNDLIKPVSVGLLFVFLAVCDYLKVNDPALREAAFGMIGLITGWHGVKSLPISLGKSSAVAQTVAPSSQQ</sequence>
<organism evidence="1 2">
    <name type="scientific">Paraburkholderia phymatum (strain DSM 17167 / CIP 108236 / LMG 21445 / STM815)</name>
    <name type="common">Burkholderia phymatum</name>
    <dbReference type="NCBI Taxonomy" id="391038"/>
    <lineage>
        <taxon>Bacteria</taxon>
        <taxon>Pseudomonadati</taxon>
        <taxon>Pseudomonadota</taxon>
        <taxon>Betaproteobacteria</taxon>
        <taxon>Burkholderiales</taxon>
        <taxon>Burkholderiaceae</taxon>
        <taxon>Paraburkholderia</taxon>
    </lineage>
</organism>
<reference evidence="2" key="1">
    <citation type="journal article" date="2014" name="Stand. Genomic Sci.">
        <title>Complete genome sequence of Burkholderia phymatum STM815(T), a broad host range and efficient nitrogen-fixing symbiont of Mimosa species.</title>
        <authorList>
            <person name="Moulin L."/>
            <person name="Klonowska A."/>
            <person name="Caroline B."/>
            <person name="Booth K."/>
            <person name="Vriezen J.A."/>
            <person name="Melkonian R."/>
            <person name="James E.K."/>
            <person name="Young J.P."/>
            <person name="Bena G."/>
            <person name="Hauser L."/>
            <person name="Land M."/>
            <person name="Kyrpides N."/>
            <person name="Bruce D."/>
            <person name="Chain P."/>
            <person name="Copeland A."/>
            <person name="Pitluck S."/>
            <person name="Woyke T."/>
            <person name="Lizotte-Waniewski M."/>
            <person name="Bristow J."/>
            <person name="Riley M."/>
        </authorList>
    </citation>
    <scope>NUCLEOTIDE SEQUENCE [LARGE SCALE GENOMIC DNA]</scope>
    <source>
        <strain evidence="2">DSM 17167 / CIP 108236 / LMG 21445 / STM815</strain>
    </source>
</reference>
<accession>B2JCY3</accession>
<evidence type="ECO:0000313" key="1">
    <source>
        <dbReference type="EMBL" id="ACC71039.1"/>
    </source>
</evidence>
<gene>
    <name evidence="1" type="ordered locus">Bphy_1860</name>
</gene>
<keyword evidence="2" id="KW-1185">Reference proteome</keyword>
<dbReference type="Proteomes" id="UP000001192">
    <property type="component" value="Chromosome 1"/>
</dbReference>
<evidence type="ECO:0000313" key="2">
    <source>
        <dbReference type="Proteomes" id="UP000001192"/>
    </source>
</evidence>
<dbReference type="KEGG" id="bph:Bphy_1860"/>
<protein>
    <recommendedName>
        <fullName evidence="3">Holin</fullName>
    </recommendedName>
</protein>
<name>B2JCY3_PARP8</name>
<proteinExistence type="predicted"/>